<dbReference type="Proteomes" id="UP000494256">
    <property type="component" value="Unassembled WGS sequence"/>
</dbReference>
<gene>
    <name evidence="1" type="ORF">APLA_LOCUS4402</name>
    <name evidence="2" type="ORF">APLA_LOCUS6456</name>
</gene>
<dbReference type="Proteomes" id="UP000494106">
    <property type="component" value="Unassembled WGS sequence"/>
</dbReference>
<sequence>MLFGYLAPLIKRAVYNFVPTSTLKLELDQSPLTRYIGDCIQSTSKNCLTVDTTQKPFVGHIPLFENLRFQDNS</sequence>
<name>A0A8S0ZNI1_ARCPL</name>
<dbReference type="OrthoDB" id="8866809at2759"/>
<evidence type="ECO:0000313" key="1">
    <source>
        <dbReference type="EMBL" id="CAB3230913.1"/>
    </source>
</evidence>
<comment type="caution">
    <text evidence="2">The sequence shown here is derived from an EMBL/GenBank/DDBJ whole genome shotgun (WGS) entry which is preliminary data.</text>
</comment>
<proteinExistence type="predicted"/>
<organism evidence="2 4">
    <name type="scientific">Arctia plantaginis</name>
    <name type="common">Wood tiger moth</name>
    <name type="synonym">Phalaena plantaginis</name>
    <dbReference type="NCBI Taxonomy" id="874455"/>
    <lineage>
        <taxon>Eukaryota</taxon>
        <taxon>Metazoa</taxon>
        <taxon>Ecdysozoa</taxon>
        <taxon>Arthropoda</taxon>
        <taxon>Hexapoda</taxon>
        <taxon>Insecta</taxon>
        <taxon>Pterygota</taxon>
        <taxon>Neoptera</taxon>
        <taxon>Endopterygota</taxon>
        <taxon>Lepidoptera</taxon>
        <taxon>Glossata</taxon>
        <taxon>Ditrysia</taxon>
        <taxon>Noctuoidea</taxon>
        <taxon>Erebidae</taxon>
        <taxon>Arctiinae</taxon>
        <taxon>Arctia</taxon>
    </lineage>
</organism>
<protein>
    <submittedName>
        <fullName evidence="2">Uncharacterized protein</fullName>
    </submittedName>
</protein>
<evidence type="ECO:0000313" key="2">
    <source>
        <dbReference type="EMBL" id="CAB3234158.1"/>
    </source>
</evidence>
<evidence type="ECO:0000313" key="4">
    <source>
        <dbReference type="Proteomes" id="UP000494256"/>
    </source>
</evidence>
<keyword evidence="3" id="KW-1185">Reference proteome</keyword>
<dbReference type="EMBL" id="CADEBC010000428">
    <property type="protein sequence ID" value="CAB3230913.1"/>
    <property type="molecule type" value="Genomic_DNA"/>
</dbReference>
<reference evidence="3 4" key="1">
    <citation type="submission" date="2020-04" db="EMBL/GenBank/DDBJ databases">
        <authorList>
            <person name="Wallbank WR R."/>
            <person name="Pardo Diaz C."/>
            <person name="Kozak K."/>
            <person name="Martin S."/>
            <person name="Jiggins C."/>
            <person name="Moest M."/>
            <person name="Warren A I."/>
            <person name="Byers J.R.P. K."/>
            <person name="Montejo-Kovacevich G."/>
            <person name="Yen C E."/>
        </authorList>
    </citation>
    <scope>NUCLEOTIDE SEQUENCE [LARGE SCALE GENOMIC DNA]</scope>
</reference>
<accession>A0A8S0ZNI1</accession>
<dbReference type="AlphaFoldDB" id="A0A8S0ZNI1"/>
<evidence type="ECO:0000313" key="3">
    <source>
        <dbReference type="Proteomes" id="UP000494106"/>
    </source>
</evidence>
<dbReference type="EMBL" id="CADEBD010000294">
    <property type="protein sequence ID" value="CAB3234158.1"/>
    <property type="molecule type" value="Genomic_DNA"/>
</dbReference>